<evidence type="ECO:0000313" key="2">
    <source>
        <dbReference type="EMBL" id="MBW7468711.1"/>
    </source>
</evidence>
<evidence type="ECO:0000256" key="1">
    <source>
        <dbReference type="SAM" id="Phobius"/>
    </source>
</evidence>
<dbReference type="RefSeq" id="WP_219878585.1">
    <property type="nucleotide sequence ID" value="NZ_JAHYXK010000018.1"/>
</dbReference>
<evidence type="ECO:0008006" key="4">
    <source>
        <dbReference type="Google" id="ProtNLM"/>
    </source>
</evidence>
<dbReference type="EMBL" id="JAHYXK010000018">
    <property type="protein sequence ID" value="MBW7468711.1"/>
    <property type="molecule type" value="Genomic_DNA"/>
</dbReference>
<evidence type="ECO:0000313" key="3">
    <source>
        <dbReference type="Proteomes" id="UP000813018"/>
    </source>
</evidence>
<organism evidence="2 3">
    <name type="scientific">Pontibacter aydingkolensis</name>
    <dbReference type="NCBI Taxonomy" id="1911536"/>
    <lineage>
        <taxon>Bacteria</taxon>
        <taxon>Pseudomonadati</taxon>
        <taxon>Bacteroidota</taxon>
        <taxon>Cytophagia</taxon>
        <taxon>Cytophagales</taxon>
        <taxon>Hymenobacteraceae</taxon>
        <taxon>Pontibacter</taxon>
    </lineage>
</organism>
<sequence length="174" mass="18498">MKTRKQQTNHHQDSATTDIARVAAGIGIGVVAGLVGTAVMTAAQMIEMQYSGRESSDTPYKAVKKTFGIEAQSDEDKELITNVSHFGYGTTWGIPRGIMAVLGADGVTGTTAHFGAVWGTELSLLPAMDVMEPVTTWKPKAIAEDAMFHAVYAIATGITADILAKWLRGKDGNN</sequence>
<protein>
    <recommendedName>
        <fullName evidence="4">DUF1440 domain-containing protein</fullName>
    </recommendedName>
</protein>
<keyword evidence="3" id="KW-1185">Reference proteome</keyword>
<accession>A0ABS7CXW5</accession>
<keyword evidence="1" id="KW-0472">Membrane</keyword>
<gene>
    <name evidence="2" type="ORF">K0O23_16665</name>
</gene>
<keyword evidence="1" id="KW-1133">Transmembrane helix</keyword>
<comment type="caution">
    <text evidence="2">The sequence shown here is derived from an EMBL/GenBank/DDBJ whole genome shotgun (WGS) entry which is preliminary data.</text>
</comment>
<reference evidence="2 3" key="1">
    <citation type="journal article" date="2016" name="Int. J. Syst. Evol. Microbiol.">
        <title>Pontibacter aydingkolensis sp. nov., isolated from soil of a salt lake.</title>
        <authorList>
            <person name="Osman G."/>
            <person name="Zhang T."/>
            <person name="Lou K."/>
            <person name="Gao Y."/>
            <person name="Chang W."/>
            <person name="Lin Q."/>
            <person name="Yang H.M."/>
            <person name="Huo X.D."/>
            <person name="Wang N."/>
        </authorList>
    </citation>
    <scope>NUCLEOTIDE SEQUENCE [LARGE SCALE GENOMIC DNA]</scope>
    <source>
        <strain evidence="2 3">KACC 19255</strain>
    </source>
</reference>
<feature type="transmembrane region" description="Helical" evidence="1">
    <location>
        <begin position="20"/>
        <end position="43"/>
    </location>
</feature>
<keyword evidence="1" id="KW-0812">Transmembrane</keyword>
<name>A0ABS7CXW5_9BACT</name>
<proteinExistence type="predicted"/>
<dbReference type="Proteomes" id="UP000813018">
    <property type="component" value="Unassembled WGS sequence"/>
</dbReference>